<keyword evidence="2" id="KW-0677">Repeat</keyword>
<sequence>MTISLIPPQNHPSLTLLKTCKTLSQFKQIHAQLIKTGLHKTQFTQFKTLNFLALNPNGNLNYAFSLFETIEKQHPVDPIIWNTIIRACLIHSYPFSAIGFFIKMVLSNVGPNNYTFPPILKSCGMVHGGVRLGKVIHGWVLKLGLGDDVYVNSSLVEFYVESGAIGDARKVFDGISVRNVVCFTVLVCGYLGVGRKTGSDRDRNPAKNLYLDRTESGQSGLGPNRLNVRFLSRTKTEIVKNPRPRPDRMWSVQSRSGPVQTIRSVCSPLGVQTSRVLLSSNSTRHLKLKVNYVHISSSKSMKHRHIQPVSNLRVDLEQLTNIIKHLTFPPFYPKSKMTISLIPPQNHPSLTLLKTCKTQKEFKQIHAQLIKTGLHKTQFTQFKTLNFLALNPNGNLNYAFSLFETIEKQHPVDPIIWNTIIRACLFHSYPFSAIGFFIKMVLSNVGPNNYTFPPILKSCGMVHGGVRLGKVIHGWVLKLGLGDDGFVNSSLVEFYVESGAIGDARKVFEEMSVRNVVCFTVLVCGYLGVGRLDEARILFEEMGVRDVVAWNAVIAGCVKMGWFDEAIGFFEEMEREEVRVNESTLVTVLSACAHLGCITTGERIGTYVINHQLSSNVRVVNGLIDMYSKCGELDKARSLFENVSNRNIVTWNVMIGGYTHTERYKDSLDLFRTMLESNYEPNEVTLISVIPACAHMGALDIGKWIHAYINKNFCDSSNTSLYTSLIDMYAKCGDIEAAKIVFKNVKTKNLASWNAMISGLAMHRRADEAIELFKNMVNEGLTPDDITFVGVLSACSHGGLVNLGQKYFNLMIQEYKISPKLQHYGCVIDLLARAGLFEEAMEIIKKMEVKPDGAIWGSLLGACISYKNVQLGEYFAKKVLELDPESSGAHTLLSNLYAANGKWDDVARIRTKFKDEGSKKIPGCTSIEVDGIVHEFLASDKSHPMSDKIYAMLEETNRLLDNYGHVPDTSLVLYDMDDELKEGVLSQHSERLAIAFGLISTKPGTPIRIMKNLRVCENCHSATKAISKIFNREIIARDRNRFHHFKNGVCSCNDQW</sequence>
<dbReference type="AlphaFoldDB" id="A0A2U1PJS7"/>
<gene>
    <name evidence="5" type="ORF">CTI12_AA145930</name>
</gene>
<dbReference type="EMBL" id="PKPP01001062">
    <property type="protein sequence ID" value="PWA86010.1"/>
    <property type="molecule type" value="Genomic_DNA"/>
</dbReference>
<proteinExistence type="inferred from homology"/>
<dbReference type="FunFam" id="1.25.40.10:FF:000470">
    <property type="entry name" value="Pentatricopeptide repeat-containing protein At5g66520"/>
    <property type="match status" value="2"/>
</dbReference>
<dbReference type="GO" id="GO:0009451">
    <property type="term" value="P:RNA modification"/>
    <property type="evidence" value="ECO:0007669"/>
    <property type="project" value="InterPro"/>
</dbReference>
<dbReference type="FunFam" id="1.25.40.10:FF:000436">
    <property type="entry name" value="Pentatricopeptide repeat-containing protein At5g39350 family"/>
    <property type="match status" value="1"/>
</dbReference>
<comment type="similarity">
    <text evidence="1">Belongs to the PPR family. PCMP-H subfamily.</text>
</comment>
<feature type="domain" description="DYW" evidence="4">
    <location>
        <begin position="964"/>
        <end position="1056"/>
    </location>
</feature>
<dbReference type="InterPro" id="IPR046960">
    <property type="entry name" value="PPR_At4g14850-like_plant"/>
</dbReference>
<dbReference type="OrthoDB" id="185373at2759"/>
<dbReference type="Pfam" id="PF14432">
    <property type="entry name" value="DYW_deaminase"/>
    <property type="match status" value="1"/>
</dbReference>
<organism evidence="5 6">
    <name type="scientific">Artemisia annua</name>
    <name type="common">Sweet wormwood</name>
    <dbReference type="NCBI Taxonomy" id="35608"/>
    <lineage>
        <taxon>Eukaryota</taxon>
        <taxon>Viridiplantae</taxon>
        <taxon>Streptophyta</taxon>
        <taxon>Embryophyta</taxon>
        <taxon>Tracheophyta</taxon>
        <taxon>Spermatophyta</taxon>
        <taxon>Magnoliopsida</taxon>
        <taxon>eudicotyledons</taxon>
        <taxon>Gunneridae</taxon>
        <taxon>Pentapetalae</taxon>
        <taxon>asterids</taxon>
        <taxon>campanulids</taxon>
        <taxon>Asterales</taxon>
        <taxon>Asteraceae</taxon>
        <taxon>Asteroideae</taxon>
        <taxon>Anthemideae</taxon>
        <taxon>Artemisiinae</taxon>
        <taxon>Artemisia</taxon>
    </lineage>
</organism>
<dbReference type="InterPro" id="IPR002885">
    <property type="entry name" value="PPR_rpt"/>
</dbReference>
<dbReference type="Pfam" id="PF20431">
    <property type="entry name" value="E_motif"/>
    <property type="match status" value="1"/>
</dbReference>
<dbReference type="InterPro" id="IPR046849">
    <property type="entry name" value="E2_motif"/>
</dbReference>
<reference evidence="5 6" key="1">
    <citation type="journal article" date="2018" name="Mol. Plant">
        <title>The genome of Artemisia annua provides insight into the evolution of Asteraceae family and artemisinin biosynthesis.</title>
        <authorList>
            <person name="Shen Q."/>
            <person name="Zhang L."/>
            <person name="Liao Z."/>
            <person name="Wang S."/>
            <person name="Yan T."/>
            <person name="Shi P."/>
            <person name="Liu M."/>
            <person name="Fu X."/>
            <person name="Pan Q."/>
            <person name="Wang Y."/>
            <person name="Lv Z."/>
            <person name="Lu X."/>
            <person name="Zhang F."/>
            <person name="Jiang W."/>
            <person name="Ma Y."/>
            <person name="Chen M."/>
            <person name="Hao X."/>
            <person name="Li L."/>
            <person name="Tang Y."/>
            <person name="Lv G."/>
            <person name="Zhou Y."/>
            <person name="Sun X."/>
            <person name="Brodelius P.E."/>
            <person name="Rose J.K.C."/>
            <person name="Tang K."/>
        </authorList>
    </citation>
    <scope>NUCLEOTIDE SEQUENCE [LARGE SCALE GENOMIC DNA]</scope>
    <source>
        <strain evidence="6">cv. Huhao1</strain>
        <tissue evidence="5">Leaf</tissue>
    </source>
</reference>
<evidence type="ECO:0000256" key="2">
    <source>
        <dbReference type="ARBA" id="ARBA00022737"/>
    </source>
</evidence>
<dbReference type="Proteomes" id="UP000245207">
    <property type="component" value="Unassembled WGS sequence"/>
</dbReference>
<evidence type="ECO:0000313" key="6">
    <source>
        <dbReference type="Proteomes" id="UP000245207"/>
    </source>
</evidence>
<feature type="repeat" description="PPR" evidence="3">
    <location>
        <begin position="718"/>
        <end position="748"/>
    </location>
</feature>
<dbReference type="Pfam" id="PF20430">
    <property type="entry name" value="Eplus_motif"/>
    <property type="match status" value="1"/>
</dbReference>
<dbReference type="NCBIfam" id="TIGR00756">
    <property type="entry name" value="PPR"/>
    <property type="match status" value="4"/>
</dbReference>
<feature type="repeat" description="PPR" evidence="3">
    <location>
        <begin position="647"/>
        <end position="681"/>
    </location>
</feature>
<comment type="caution">
    <text evidence="5">The sequence shown here is derived from an EMBL/GenBank/DDBJ whole genome shotgun (WGS) entry which is preliminary data.</text>
</comment>
<name>A0A2U1PJS7_ARTAN</name>
<evidence type="ECO:0000259" key="4">
    <source>
        <dbReference type="Pfam" id="PF14432"/>
    </source>
</evidence>
<keyword evidence="6" id="KW-1185">Reference proteome</keyword>
<dbReference type="PANTHER" id="PTHR47926">
    <property type="entry name" value="PENTATRICOPEPTIDE REPEAT-CONTAINING PROTEIN"/>
    <property type="match status" value="1"/>
</dbReference>
<evidence type="ECO:0000256" key="3">
    <source>
        <dbReference type="PROSITE-ProRule" id="PRU00708"/>
    </source>
</evidence>
<dbReference type="SUPFAM" id="SSF48452">
    <property type="entry name" value="TPR-like"/>
    <property type="match status" value="2"/>
</dbReference>
<evidence type="ECO:0000313" key="5">
    <source>
        <dbReference type="EMBL" id="PWA86010.1"/>
    </source>
</evidence>
<dbReference type="Pfam" id="PF13041">
    <property type="entry name" value="PPR_2"/>
    <property type="match status" value="3"/>
</dbReference>
<dbReference type="Pfam" id="PF01535">
    <property type="entry name" value="PPR"/>
    <property type="match status" value="5"/>
</dbReference>
<dbReference type="Gene3D" id="1.25.40.10">
    <property type="entry name" value="Tetratricopeptide repeat domain"/>
    <property type="match status" value="5"/>
</dbReference>
<dbReference type="FunFam" id="1.25.40.10:FF:000184">
    <property type="entry name" value="Pentatricopeptide repeat-containing protein, chloroplastic"/>
    <property type="match status" value="1"/>
</dbReference>
<dbReference type="PROSITE" id="PS51375">
    <property type="entry name" value="PPR"/>
    <property type="match status" value="4"/>
</dbReference>
<protein>
    <submittedName>
        <fullName evidence="5">Pentatricopeptide repeat-containing protein</fullName>
    </submittedName>
</protein>
<evidence type="ECO:0000256" key="1">
    <source>
        <dbReference type="ARBA" id="ARBA00006643"/>
    </source>
</evidence>
<feature type="repeat" description="PPR" evidence="3">
    <location>
        <begin position="546"/>
        <end position="580"/>
    </location>
</feature>
<accession>A0A2U1PJS7</accession>
<dbReference type="InterPro" id="IPR011990">
    <property type="entry name" value="TPR-like_helical_dom_sf"/>
</dbReference>
<feature type="repeat" description="PPR" evidence="3">
    <location>
        <begin position="749"/>
        <end position="783"/>
    </location>
</feature>
<dbReference type="InterPro" id="IPR046848">
    <property type="entry name" value="E_motif"/>
</dbReference>
<dbReference type="InterPro" id="IPR032867">
    <property type="entry name" value="DYW_dom"/>
</dbReference>
<dbReference type="PANTHER" id="PTHR47926:SF537">
    <property type="entry name" value="PENTACOTRIPEPTIDE-REPEAT REGION OF PRORP DOMAIN-CONTAINING PROTEIN"/>
    <property type="match status" value="1"/>
</dbReference>
<dbReference type="GO" id="GO:0003723">
    <property type="term" value="F:RNA binding"/>
    <property type="evidence" value="ECO:0007669"/>
    <property type="project" value="InterPro"/>
</dbReference>
<dbReference type="GO" id="GO:0008270">
    <property type="term" value="F:zinc ion binding"/>
    <property type="evidence" value="ECO:0007669"/>
    <property type="project" value="InterPro"/>
</dbReference>